<name>A0A4Z1G6S0_9HELO</name>
<dbReference type="AlphaFoldDB" id="A0A4Z1G6S0"/>
<dbReference type="Proteomes" id="UP000297910">
    <property type="component" value="Unassembled WGS sequence"/>
</dbReference>
<dbReference type="EMBL" id="PQXI01000003">
    <property type="protein sequence ID" value="TGO30729.1"/>
    <property type="molecule type" value="Genomic_DNA"/>
</dbReference>
<proteinExistence type="predicted"/>
<feature type="compositionally biased region" description="Polar residues" evidence="1">
    <location>
        <begin position="281"/>
        <end position="296"/>
    </location>
</feature>
<feature type="region of interest" description="Disordered" evidence="1">
    <location>
        <begin position="426"/>
        <end position="553"/>
    </location>
</feature>
<feature type="compositionally biased region" description="Low complexity" evidence="1">
    <location>
        <begin position="225"/>
        <end position="241"/>
    </location>
</feature>
<feature type="region of interest" description="Disordered" evidence="1">
    <location>
        <begin position="352"/>
        <end position="410"/>
    </location>
</feature>
<evidence type="ECO:0000313" key="2">
    <source>
        <dbReference type="EMBL" id="TGO30729.1"/>
    </source>
</evidence>
<keyword evidence="3" id="KW-1185">Reference proteome</keyword>
<evidence type="ECO:0000313" key="3">
    <source>
        <dbReference type="Proteomes" id="UP000297910"/>
    </source>
</evidence>
<feature type="compositionally biased region" description="Polar residues" evidence="1">
    <location>
        <begin position="305"/>
        <end position="326"/>
    </location>
</feature>
<feature type="compositionally biased region" description="Basic and acidic residues" evidence="1">
    <location>
        <begin position="352"/>
        <end position="372"/>
    </location>
</feature>
<protein>
    <submittedName>
        <fullName evidence="2">Uncharacterized protein</fullName>
    </submittedName>
</protein>
<accession>A0A4Z1G6S0</accession>
<sequence>MPHNPFQKSKLANKPAPNDRAVKRSWLQSKLHFQLPERNRKKSSKPQGKPIEAWRHEVAAHHSNFISEPRKKPSRTEKSQNSGSPEKEPDRIAYMARGGYLESPQDELTRSREPPPIRLSQELRQSYSQRQDSQDPPTPPPALTFSKEQAGYYDSLSPETRQNYGYPLLAKSSEFKIPRKPLEKYEYRLDENIKVEIGKKPNFIRPQIRDIPQQAKSPKPHLGARTCSSRSSVCPRSPRTPSKMDSEELKREFSNFENFRPRKEYQKLQQTLKETKHARPQTVTASEVQKYKSSTGAIHHKPSRRSSMQFSEASHSRPGSSRIHSPVEQFQAQQDLNLEILANQYDSLEAQDRRIEERHRSSAKYLRSEARSRKSRAVTTPQSPKKIHQVEARSHRPGIPITPKPSENTSQLETKFLPRIPITHLSHQPTAIPIHSSARPYRPRAPNIPRPSKNTSRLETGYLPRFPISHHSPAIPHQSSTRSHRPPTPLIPKPPENTNQLEARSSRPVPNTLQKRRGLLLKPPQPLSDRVKPRPPVPSSGKEREKKRRWWKI</sequence>
<feature type="compositionally biased region" description="Basic and acidic residues" evidence="1">
    <location>
        <begin position="68"/>
        <end position="78"/>
    </location>
</feature>
<reference evidence="2 3" key="1">
    <citation type="submission" date="2017-12" db="EMBL/GenBank/DDBJ databases">
        <title>Comparative genomics of Botrytis spp.</title>
        <authorList>
            <person name="Valero-Jimenez C.A."/>
            <person name="Tapia P."/>
            <person name="Veloso J."/>
            <person name="Silva-Moreno E."/>
            <person name="Staats M."/>
            <person name="Valdes J.H."/>
            <person name="Van Kan J.A.L."/>
        </authorList>
    </citation>
    <scope>NUCLEOTIDE SEQUENCE [LARGE SCALE GENOMIC DNA]</scope>
    <source>
        <strain evidence="2 3">Bp0003</strain>
    </source>
</reference>
<comment type="caution">
    <text evidence="2">The sequence shown here is derived from an EMBL/GenBank/DDBJ whole genome shotgun (WGS) entry which is preliminary data.</text>
</comment>
<organism evidence="2 3">
    <name type="scientific">Botrytis paeoniae</name>
    <dbReference type="NCBI Taxonomy" id="278948"/>
    <lineage>
        <taxon>Eukaryota</taxon>
        <taxon>Fungi</taxon>
        <taxon>Dikarya</taxon>
        <taxon>Ascomycota</taxon>
        <taxon>Pezizomycotina</taxon>
        <taxon>Leotiomycetes</taxon>
        <taxon>Helotiales</taxon>
        <taxon>Sclerotiniaceae</taxon>
        <taxon>Botrytis</taxon>
    </lineage>
</organism>
<feature type="compositionally biased region" description="Basic and acidic residues" evidence="1">
    <location>
        <begin position="242"/>
        <end position="255"/>
    </location>
</feature>
<feature type="compositionally biased region" description="Low complexity" evidence="1">
    <location>
        <begin position="124"/>
        <end position="135"/>
    </location>
</feature>
<feature type="compositionally biased region" description="Polar residues" evidence="1">
    <location>
        <begin position="496"/>
        <end position="513"/>
    </location>
</feature>
<feature type="region of interest" description="Disordered" evidence="1">
    <location>
        <begin position="1"/>
        <end position="161"/>
    </location>
</feature>
<feature type="compositionally biased region" description="Pro residues" evidence="1">
    <location>
        <begin position="486"/>
        <end position="495"/>
    </location>
</feature>
<gene>
    <name evidence="2" type="ORF">BPAE_0003g00120</name>
</gene>
<evidence type="ECO:0000256" key="1">
    <source>
        <dbReference type="SAM" id="MobiDB-lite"/>
    </source>
</evidence>
<feature type="region of interest" description="Disordered" evidence="1">
    <location>
        <begin position="204"/>
        <end position="255"/>
    </location>
</feature>
<feature type="region of interest" description="Disordered" evidence="1">
    <location>
        <begin position="272"/>
        <end position="326"/>
    </location>
</feature>